<comment type="caution">
    <text evidence="3">Lacks conserved residue(s) required for the propagation of feature annotation.</text>
</comment>
<feature type="domain" description="BPP" evidence="5">
    <location>
        <begin position="53"/>
        <end position="361"/>
    </location>
</feature>
<evidence type="ECO:0000259" key="5">
    <source>
        <dbReference type="PROSITE" id="PS51662"/>
    </source>
</evidence>
<dbReference type="PROSITE" id="PS51662">
    <property type="entry name" value="BP_PHYTASE"/>
    <property type="match status" value="2"/>
</dbReference>
<dbReference type="GO" id="GO:0016158">
    <property type="term" value="F:inositol hexakisphosphate 3-phosphatase activity"/>
    <property type="evidence" value="ECO:0007669"/>
    <property type="project" value="InterPro"/>
</dbReference>
<proteinExistence type="predicted"/>
<evidence type="ECO:0000256" key="1">
    <source>
        <dbReference type="ARBA" id="ARBA00022729"/>
    </source>
</evidence>
<dbReference type="InterPro" id="IPR003431">
    <property type="entry name" value="B-propeller_Phytase"/>
</dbReference>
<dbReference type="PROSITE" id="PS00022">
    <property type="entry name" value="EGF_1"/>
    <property type="match status" value="1"/>
</dbReference>
<evidence type="ECO:0000259" key="4">
    <source>
        <dbReference type="PROSITE" id="PS50026"/>
    </source>
</evidence>
<feature type="disulfide bond" evidence="3">
    <location>
        <begin position="419"/>
        <end position="429"/>
    </location>
</feature>
<dbReference type="SUPFAM" id="SSF50956">
    <property type="entry name" value="Thermostable phytase (3-phytase)"/>
    <property type="match status" value="2"/>
</dbReference>
<name>A0A8H6N7T7_9PEZI</name>
<keyword evidence="2 3" id="KW-1015">Disulfide bond</keyword>
<dbReference type="Gene3D" id="2.120.10.30">
    <property type="entry name" value="TolB, C-terminal domain"/>
    <property type="match status" value="2"/>
</dbReference>
<comment type="caution">
    <text evidence="6">The sequence shown here is derived from an EMBL/GenBank/DDBJ whole genome shotgun (WGS) entry which is preliminary data.</text>
</comment>
<dbReference type="InterPro" id="IPR000742">
    <property type="entry name" value="EGF"/>
</dbReference>
<dbReference type="AlphaFoldDB" id="A0A8H6N7T7"/>
<dbReference type="Gene3D" id="2.10.25.10">
    <property type="entry name" value="Laminin"/>
    <property type="match status" value="1"/>
</dbReference>
<feature type="disulfide bond" evidence="3">
    <location>
        <begin position="437"/>
        <end position="446"/>
    </location>
</feature>
<keyword evidence="3" id="KW-0245">EGF-like domain</keyword>
<dbReference type="EMBL" id="WIGO01000232">
    <property type="protein sequence ID" value="KAF6822616.1"/>
    <property type="molecule type" value="Genomic_DNA"/>
</dbReference>
<feature type="domain" description="BPP" evidence="5">
    <location>
        <begin position="441"/>
        <end position="780"/>
    </location>
</feature>
<protein>
    <submittedName>
        <fullName evidence="6">3-phytase</fullName>
    </submittedName>
</protein>
<dbReference type="Pfam" id="PF02333">
    <property type="entry name" value="Phytase"/>
    <property type="match status" value="1"/>
</dbReference>
<dbReference type="InterPro" id="IPR011042">
    <property type="entry name" value="6-blade_b-propeller_TolB-like"/>
</dbReference>
<accession>A0A8H6N7T7</accession>
<evidence type="ECO:0000256" key="2">
    <source>
        <dbReference type="ARBA" id="ARBA00023157"/>
    </source>
</evidence>
<sequence>MMAINEPPLPPLSRLWRVLSRPVLPCQAALLRPDSIAMGLSYLSLAAALVALAAQPWLAAAAVELELNVTALTGAELESDWAHVYYSKVSPLLLGNDGGAATGGFRAWDLNTDSPLSEVKALTTGRTKLVTTVYNVTGKDLAVTIAMPDSVIRVFELPALTEIESAQATALGDWSALCSWRSANLNDYVFLFGKGQVVQYLVRSGKSNVELVKIQTFPVPTEFSGCAVSQSQSKMILSADDDKDVYSFDLTESTSAPVIGKIGEAAEDVTGVAVYAGATSNSTSRDYLFVAQENAIAVYASPFELLGNIKLTGLEDIEVQGLSIYQGATSKYPSGAVAFAIEADGVAGFGLMSLDGALSALAIPANTNYDPRAAPPNGNGQTGSKICDACSGNGYCQDNALGCACFAGFAGDRCDAFKCTDDCSGRGTCAGPDQCKCEAGWGGLHCSFLLVEPSYETDQNGADGDDPAIWISPESAEKSRIITTTKSTEGAGLGVFDLTGKLLQTIYAAEPNNVDMIYGFRAGNRTVDLAFAACRGDDTLCLFEMTSNGTLQTIPGGIQPVEPDYTVYGSCVYRSPKTGKQYLFVNEKSARYLQYELTASCNGTLQTTLVRDFTGGDGGQVEGCVADEENGWLFLGEEPSALWRYDAEPESREPGFRVAYVGDGKTHADVEGVTLVYGSAPGKGYVIVSNQGVSAYNVYRRAAPHEYVTTFTITKSADGQVDAVSNTDGVTAVGNNLGRDFPHGLLVVHDDANQLPDGTTSTEASFKLVSLEKIMGADALKTLNLLDDVDANWDPRKPIKSR</sequence>
<dbReference type="InterPro" id="IPR050969">
    <property type="entry name" value="Dev_Signal_Modulators"/>
</dbReference>
<reference evidence="6" key="1">
    <citation type="journal article" date="2020" name="Phytopathology">
        <title>Genome Sequence Resources of Colletotrichum truncatum, C. plurivorum, C. musicola, and C. sojae: Four Species Pathogenic to Soybean (Glycine max).</title>
        <authorList>
            <person name="Rogerio F."/>
            <person name="Boufleur T.R."/>
            <person name="Ciampi-Guillardi M."/>
            <person name="Sukno S.A."/>
            <person name="Thon M.R."/>
            <person name="Massola Junior N.S."/>
            <person name="Baroncelli R."/>
        </authorList>
    </citation>
    <scope>NUCLEOTIDE SEQUENCE</scope>
    <source>
        <strain evidence="6">LFN00145</strain>
    </source>
</reference>
<keyword evidence="7" id="KW-1185">Reference proteome</keyword>
<evidence type="ECO:0000256" key="3">
    <source>
        <dbReference type="PROSITE-ProRule" id="PRU00076"/>
    </source>
</evidence>
<organism evidence="6 7">
    <name type="scientific">Colletotrichum plurivorum</name>
    <dbReference type="NCBI Taxonomy" id="2175906"/>
    <lineage>
        <taxon>Eukaryota</taxon>
        <taxon>Fungi</taxon>
        <taxon>Dikarya</taxon>
        <taxon>Ascomycota</taxon>
        <taxon>Pezizomycotina</taxon>
        <taxon>Sordariomycetes</taxon>
        <taxon>Hypocreomycetidae</taxon>
        <taxon>Glomerellales</taxon>
        <taxon>Glomerellaceae</taxon>
        <taxon>Colletotrichum</taxon>
        <taxon>Colletotrichum orchidearum species complex</taxon>
    </lineage>
</organism>
<dbReference type="PANTHER" id="PTHR14949:SF56">
    <property type="entry name" value="EGF-LIKE-DOMAIN, MULTIPLE 7"/>
    <property type="match status" value="1"/>
</dbReference>
<dbReference type="PROSITE" id="PS01186">
    <property type="entry name" value="EGF_2"/>
    <property type="match status" value="1"/>
</dbReference>
<feature type="domain" description="EGF-like" evidence="4">
    <location>
        <begin position="415"/>
        <end position="447"/>
    </location>
</feature>
<dbReference type="PANTHER" id="PTHR14949">
    <property type="entry name" value="EGF-LIKE-DOMAIN, MULTIPLE 7, 8"/>
    <property type="match status" value="1"/>
</dbReference>
<dbReference type="Proteomes" id="UP000654918">
    <property type="component" value="Unassembled WGS sequence"/>
</dbReference>
<evidence type="ECO:0000313" key="7">
    <source>
        <dbReference type="Proteomes" id="UP000654918"/>
    </source>
</evidence>
<gene>
    <name evidence="6" type="ORF">CPLU01_11926</name>
</gene>
<evidence type="ECO:0000313" key="6">
    <source>
        <dbReference type="EMBL" id="KAF6822616.1"/>
    </source>
</evidence>
<dbReference type="PROSITE" id="PS50026">
    <property type="entry name" value="EGF_3"/>
    <property type="match status" value="1"/>
</dbReference>
<keyword evidence="1" id="KW-0732">Signal</keyword>